<dbReference type="Gene3D" id="1.25.40.10">
    <property type="entry name" value="Tetratricopeptide repeat domain"/>
    <property type="match status" value="3"/>
</dbReference>
<protein>
    <submittedName>
        <fullName evidence="4">Nephrocystin-3 [Xenopus (Silurana) tropicalis]</fullName>
    </submittedName>
</protein>
<dbReference type="InterPro" id="IPR011990">
    <property type="entry name" value="TPR-like_helical_dom_sf"/>
</dbReference>
<dbReference type="PANTHER" id="PTHR46082:SF6">
    <property type="entry name" value="AAA+ ATPASE DOMAIN-CONTAINING PROTEIN-RELATED"/>
    <property type="match status" value="1"/>
</dbReference>
<dbReference type="EMBL" id="CYGV01001943">
    <property type="protein sequence ID" value="CUA78010.1"/>
    <property type="molecule type" value="Genomic_DNA"/>
</dbReference>
<gene>
    <name evidence="4" type="ORF">RSOLAG22IIIB_12984</name>
</gene>
<evidence type="ECO:0000313" key="4">
    <source>
        <dbReference type="EMBL" id="CUA78010.1"/>
    </source>
</evidence>
<accession>A0A0K6GHN2</accession>
<dbReference type="InterPro" id="IPR019734">
    <property type="entry name" value="TPR_rpt"/>
</dbReference>
<keyword evidence="5" id="KW-1185">Reference proteome</keyword>
<keyword evidence="1" id="KW-0443">Lipid metabolism</keyword>
<dbReference type="InterPro" id="IPR016035">
    <property type="entry name" value="Acyl_Trfase/lysoPLipase"/>
</dbReference>
<dbReference type="Gene3D" id="3.40.1090.10">
    <property type="entry name" value="Cytosolic phospholipase A2 catalytic domain"/>
    <property type="match status" value="1"/>
</dbReference>
<evidence type="ECO:0000313" key="5">
    <source>
        <dbReference type="Proteomes" id="UP000044841"/>
    </source>
</evidence>
<dbReference type="PROSITE" id="PS51635">
    <property type="entry name" value="PNPLA"/>
    <property type="match status" value="1"/>
</dbReference>
<organism evidence="4 5">
    <name type="scientific">Rhizoctonia solani</name>
    <dbReference type="NCBI Taxonomy" id="456999"/>
    <lineage>
        <taxon>Eukaryota</taxon>
        <taxon>Fungi</taxon>
        <taxon>Dikarya</taxon>
        <taxon>Basidiomycota</taxon>
        <taxon>Agaricomycotina</taxon>
        <taxon>Agaricomycetes</taxon>
        <taxon>Cantharellales</taxon>
        <taxon>Ceratobasidiaceae</taxon>
        <taxon>Rhizoctonia</taxon>
    </lineage>
</organism>
<dbReference type="InterPro" id="IPR002641">
    <property type="entry name" value="PNPLA_dom"/>
</dbReference>
<dbReference type="GO" id="GO:0046486">
    <property type="term" value="P:glycerolipid metabolic process"/>
    <property type="evidence" value="ECO:0007669"/>
    <property type="project" value="UniProtKB-ARBA"/>
</dbReference>
<dbReference type="SUPFAM" id="SSF48452">
    <property type="entry name" value="TPR-like"/>
    <property type="match status" value="4"/>
</dbReference>
<dbReference type="NCBIfam" id="NF040586">
    <property type="entry name" value="FxSxx_TPR"/>
    <property type="match status" value="1"/>
</dbReference>
<evidence type="ECO:0000259" key="3">
    <source>
        <dbReference type="PROSITE" id="PS51635"/>
    </source>
</evidence>
<sequence length="1288" mass="144415">MLRIQRMEALDTPPLPCEYFDIIAGTGTGALQACMFGKLGMTVGEAIDAYVKLMTDVFSDKKWFTVGGSGAFRSTKLREGVVDMVESRIGKGERMISSRNSSNSCKVMVFAMSHHNLNASIPTIFRSYEAHENPAPECTVSEAICASMAYPDLFKRVEIGRAPFAQPFVGGGIGCNNPLVHVLNEVQMTHSGRHIGSIISLGAGHTSTIQIPRSSGLNRILPTDMIHAMKNIATDSERVAQEMALRFQGTSDIYFRFSVDQGLQTVKLSEWERLPEVAANTQAYTRLIEVNNRLKRAATAVKGRQAVLSNIRIGGRILNAGATEEKIVLKFCPIPTPYFTGFESQLHQLKTCLSAGETTHERRIGVIRGLGGVGKTQIALKVIEETREVWKEVIYIDASSKDTIVADLKAFAIVKRIGNSHGATLQWLTYLQEPWLLVFDNADSQSSRLRDFFPQCNHGSILITTRLRDAGALAQGPGSDCHISKMNSQDAMDLLLKRARVEPESLSDEQKVIATKLLENFGYLALAITHAGAYMYSRDVDIITYSELFHDQRQALLDASGAVASESDDYQKTVYTTWKICYDMLRPESESAARPMMWLISFLHHDAIQEDIFKRALAGMQSYRAWLPQTKLELEAGEFVRHFLLRFSDSEGRWDHLKYIETMAELTSISLIEVDQINKVHTLHVLLQEWARTVLPSLPQVALERTITLLAFSIDNDTTANGYMFRRLLMPHVSSVASSNEGFTNLNSAERLSQVYMAQGKWETAEIMQARVRQAAEKHLGGEHKYTMASISSLASLHRKQGRWAEAEKLESQVLDKRKRVLGEEHPDTLLSANSLAMTYRYQGRWSEAELLGAQVLDLQKRVLGGAHPDTLHSMNNLALTYNSQGQWGKGEALEKQVIGIQTRVLGEEHPDTLLSMRGLVDTYLNQGRWREGETLAVKVIDTQKRALGKEHPDLLGSMTLLALAYCGQGKWNDAEALATKTIFIQKQVLSEEHPDLLVSTRVLTSVYCGQGKWKKAEGLAGEVLDMCRQVLGQEHPETLQCSGELAFVYRGQGRWDEAKALEEQVLDLRKRRLGEEHPSTLWSMSRRASIYWYQGRWSDAEALVIQALDMRVRILGEEHPSTLSDMCTLVATYGKQGQWDKAELLATQVIEVQKRVLGDEHPETLGSINNLALIHRSQGQWQNAEATMLKVLATQERVLGKEHPDTIHTMSNLANIHGKQNQWERAEELMALALEIQRQTLGEDHPDTIRSMTGLEIIRRKLKEANVLLQLIKPQDQMLRDAPNHRL</sequence>
<proteinExistence type="predicted"/>
<comment type="caution">
    <text evidence="2">Lacks conserved residue(s) required for the propagation of feature annotation.</text>
</comment>
<dbReference type="SMART" id="SM00028">
    <property type="entry name" value="TPR"/>
    <property type="match status" value="8"/>
</dbReference>
<dbReference type="SUPFAM" id="SSF52540">
    <property type="entry name" value="P-loop containing nucleoside triphosphate hydrolases"/>
    <property type="match status" value="1"/>
</dbReference>
<evidence type="ECO:0000256" key="1">
    <source>
        <dbReference type="ARBA" id="ARBA00023098"/>
    </source>
</evidence>
<dbReference type="PROSITE" id="PS51257">
    <property type="entry name" value="PROKAR_LIPOPROTEIN"/>
    <property type="match status" value="1"/>
</dbReference>
<dbReference type="Pfam" id="PF01734">
    <property type="entry name" value="Patatin"/>
    <property type="match status" value="1"/>
</dbReference>
<reference evidence="4 5" key="1">
    <citation type="submission" date="2015-07" db="EMBL/GenBank/DDBJ databases">
        <authorList>
            <person name="Noorani M."/>
        </authorList>
    </citation>
    <scope>NUCLEOTIDE SEQUENCE [LARGE SCALE GENOMIC DNA]</scope>
    <source>
        <strain evidence="4">BBA 69670</strain>
    </source>
</reference>
<dbReference type="Pfam" id="PF13374">
    <property type="entry name" value="TPR_10"/>
    <property type="match status" value="4"/>
</dbReference>
<dbReference type="PANTHER" id="PTHR46082">
    <property type="entry name" value="ATP/GTP-BINDING PROTEIN-RELATED"/>
    <property type="match status" value="1"/>
</dbReference>
<name>A0A0K6GHN2_9AGAM</name>
<dbReference type="Proteomes" id="UP000044841">
    <property type="component" value="Unassembled WGS sequence"/>
</dbReference>
<dbReference type="InterPro" id="IPR027417">
    <property type="entry name" value="P-loop_NTPase"/>
</dbReference>
<dbReference type="Pfam" id="PF13424">
    <property type="entry name" value="TPR_12"/>
    <property type="match status" value="4"/>
</dbReference>
<dbReference type="Gene3D" id="3.40.50.300">
    <property type="entry name" value="P-loop containing nucleotide triphosphate hydrolases"/>
    <property type="match status" value="1"/>
</dbReference>
<dbReference type="SUPFAM" id="SSF52151">
    <property type="entry name" value="FabD/lysophospholipase-like"/>
    <property type="match status" value="1"/>
</dbReference>
<feature type="domain" description="PNPLA" evidence="3">
    <location>
        <begin position="1"/>
        <end position="183"/>
    </location>
</feature>
<dbReference type="InterPro" id="IPR053137">
    <property type="entry name" value="NLR-like"/>
</dbReference>
<dbReference type="GO" id="GO:0043531">
    <property type="term" value="F:ADP binding"/>
    <property type="evidence" value="ECO:0007669"/>
    <property type="project" value="InterPro"/>
</dbReference>
<evidence type="ECO:0000256" key="2">
    <source>
        <dbReference type="PROSITE-ProRule" id="PRU01161"/>
    </source>
</evidence>